<accession>A0A835QET0</accession>
<sequence length="49" mass="5514">MKKNNTISTLDISGHPPWVISSTWILEVASEPKNRIKAKGDGIIRIRIE</sequence>
<dbReference type="AlphaFoldDB" id="A0A835QET0"/>
<dbReference type="EMBL" id="JADCNL010000008">
    <property type="protein sequence ID" value="KAG0469501.1"/>
    <property type="molecule type" value="Genomic_DNA"/>
</dbReference>
<dbReference type="OrthoDB" id="245563at2759"/>
<reference evidence="1 2" key="1">
    <citation type="journal article" date="2020" name="Nat. Food">
        <title>A phased Vanilla planifolia genome enables genetic improvement of flavour and production.</title>
        <authorList>
            <person name="Hasing T."/>
            <person name="Tang H."/>
            <person name="Brym M."/>
            <person name="Khazi F."/>
            <person name="Huang T."/>
            <person name="Chambers A.H."/>
        </authorList>
    </citation>
    <scope>NUCLEOTIDE SEQUENCE [LARGE SCALE GENOMIC DNA]</scope>
    <source>
        <tissue evidence="1">Leaf</tissue>
    </source>
</reference>
<proteinExistence type="predicted"/>
<evidence type="ECO:0000313" key="2">
    <source>
        <dbReference type="Proteomes" id="UP000636800"/>
    </source>
</evidence>
<name>A0A835QET0_VANPL</name>
<comment type="caution">
    <text evidence="1">The sequence shown here is derived from an EMBL/GenBank/DDBJ whole genome shotgun (WGS) entry which is preliminary data.</text>
</comment>
<evidence type="ECO:0000313" key="1">
    <source>
        <dbReference type="EMBL" id="KAG0469501.1"/>
    </source>
</evidence>
<organism evidence="1 2">
    <name type="scientific">Vanilla planifolia</name>
    <name type="common">Vanilla</name>
    <dbReference type="NCBI Taxonomy" id="51239"/>
    <lineage>
        <taxon>Eukaryota</taxon>
        <taxon>Viridiplantae</taxon>
        <taxon>Streptophyta</taxon>
        <taxon>Embryophyta</taxon>
        <taxon>Tracheophyta</taxon>
        <taxon>Spermatophyta</taxon>
        <taxon>Magnoliopsida</taxon>
        <taxon>Liliopsida</taxon>
        <taxon>Asparagales</taxon>
        <taxon>Orchidaceae</taxon>
        <taxon>Vanilloideae</taxon>
        <taxon>Vanilleae</taxon>
        <taxon>Vanilla</taxon>
    </lineage>
</organism>
<keyword evidence="2" id="KW-1185">Reference proteome</keyword>
<protein>
    <submittedName>
        <fullName evidence="1">Uncharacterized protein</fullName>
    </submittedName>
</protein>
<gene>
    <name evidence="1" type="ORF">HPP92_016201</name>
</gene>
<dbReference type="Proteomes" id="UP000636800">
    <property type="component" value="Unassembled WGS sequence"/>
</dbReference>